<feature type="transmembrane region" description="Helical" evidence="1">
    <location>
        <begin position="152"/>
        <end position="171"/>
    </location>
</feature>
<organism evidence="2 5">
    <name type="scientific">Candidatus Hakubella thermalkaliphila</name>
    <dbReference type="NCBI Taxonomy" id="2754717"/>
    <lineage>
        <taxon>Bacteria</taxon>
        <taxon>Bacillati</taxon>
        <taxon>Actinomycetota</taxon>
        <taxon>Actinomycetota incertae sedis</taxon>
        <taxon>Candidatus Hakubellales</taxon>
        <taxon>Candidatus Hakubellaceae</taxon>
        <taxon>Candidatus Hakubella</taxon>
    </lineage>
</organism>
<dbReference type="PANTHER" id="PTHR11328">
    <property type="entry name" value="MAJOR FACILITATOR SUPERFAMILY DOMAIN-CONTAINING PROTEIN"/>
    <property type="match status" value="1"/>
</dbReference>
<dbReference type="InterPro" id="IPR039672">
    <property type="entry name" value="MFS_2"/>
</dbReference>
<gene>
    <name evidence="2" type="ORF">HKBW3S34_01937</name>
    <name evidence="3" type="ORF">HKBW3S44_01350</name>
</gene>
<feature type="transmembrane region" description="Helical" evidence="1">
    <location>
        <begin position="15"/>
        <end position="34"/>
    </location>
</feature>
<dbReference type="PANTHER" id="PTHR11328:SF24">
    <property type="entry name" value="MAJOR FACILITATOR SUPERFAMILY (MFS) PROFILE DOMAIN-CONTAINING PROTEIN"/>
    <property type="match status" value="1"/>
</dbReference>
<dbReference type="AlphaFoldDB" id="A0A6V8PFI7"/>
<feature type="transmembrane region" description="Helical" evidence="1">
    <location>
        <begin position="67"/>
        <end position="90"/>
    </location>
</feature>
<proteinExistence type="predicted"/>
<dbReference type="GO" id="GO:0008643">
    <property type="term" value="P:carbohydrate transport"/>
    <property type="evidence" value="ECO:0007669"/>
    <property type="project" value="InterPro"/>
</dbReference>
<keyword evidence="1" id="KW-0812">Transmembrane</keyword>
<sequence length="192" mass="20526">MTLLLGLPKEETSTLFAATFGVSFLAFPLVNFLAKKTGPKAVMIGSMSLFVPVLLLFFFFGQPFLGLAPFIFALAVSAFAGLPLSSLFVLPDAMVAACTDLEEDLSGQRREAMYFGTQGLVLKTVLGLSTFLTGLLLHFFGATAANPLGVRLTGPVAALFVLAGGIIFLFYPEKDVRAKERPSAPAQRDAWP</sequence>
<dbReference type="SUPFAM" id="SSF103473">
    <property type="entry name" value="MFS general substrate transporter"/>
    <property type="match status" value="1"/>
</dbReference>
<feature type="transmembrane region" description="Helical" evidence="1">
    <location>
        <begin position="41"/>
        <end position="61"/>
    </location>
</feature>
<keyword evidence="1" id="KW-0472">Membrane</keyword>
<keyword evidence="5" id="KW-1185">Reference proteome</keyword>
<evidence type="ECO:0000313" key="2">
    <source>
        <dbReference type="EMBL" id="GFP31018.1"/>
    </source>
</evidence>
<evidence type="ECO:0000256" key="1">
    <source>
        <dbReference type="SAM" id="Phobius"/>
    </source>
</evidence>
<reference evidence="4 5" key="1">
    <citation type="journal article" date="2020" name="Front. Microbiol.">
        <title>Single-cell genomics of novel Actinobacteria with the Wood-Ljungdahl pathway discovered in a serpentinizing system.</title>
        <authorList>
            <person name="Merino N."/>
            <person name="Kawai M."/>
            <person name="Boyd E.S."/>
            <person name="Colman D.R."/>
            <person name="McGlynn S.E."/>
            <person name="Nealson K.H."/>
            <person name="Kurokawa K."/>
            <person name="Hongoh Y."/>
        </authorList>
    </citation>
    <scope>NUCLEOTIDE SEQUENCE [LARGE SCALE GENOMIC DNA]</scope>
    <source>
        <strain evidence="2 5">S34</strain>
        <strain evidence="3 4">S44</strain>
    </source>
</reference>
<comment type="caution">
    <text evidence="2">The sequence shown here is derived from an EMBL/GenBank/DDBJ whole genome shotgun (WGS) entry which is preliminary data.</text>
</comment>
<keyword evidence="1" id="KW-1133">Transmembrane helix</keyword>
<dbReference type="Proteomes" id="UP000588083">
    <property type="component" value="Unassembled WGS sequence"/>
</dbReference>
<evidence type="ECO:0000313" key="5">
    <source>
        <dbReference type="Proteomes" id="UP000588083"/>
    </source>
</evidence>
<protein>
    <submittedName>
        <fullName evidence="2">Glycoside/pentoside/hexuronide:cation symporter, GPH family</fullName>
    </submittedName>
</protein>
<dbReference type="Pfam" id="PF13347">
    <property type="entry name" value="MFS_2"/>
    <property type="match status" value="1"/>
</dbReference>
<dbReference type="EMBL" id="BLRZ01000143">
    <property type="protein sequence ID" value="GFP31018.1"/>
    <property type="molecule type" value="Genomic_DNA"/>
</dbReference>
<dbReference type="EMBL" id="BLSC01000133">
    <property type="protein sequence ID" value="GFP37673.1"/>
    <property type="molecule type" value="Genomic_DNA"/>
</dbReference>
<evidence type="ECO:0000313" key="4">
    <source>
        <dbReference type="Proteomes" id="UP000561271"/>
    </source>
</evidence>
<dbReference type="GO" id="GO:0005886">
    <property type="term" value="C:plasma membrane"/>
    <property type="evidence" value="ECO:0007669"/>
    <property type="project" value="TreeGrafter"/>
</dbReference>
<evidence type="ECO:0000313" key="3">
    <source>
        <dbReference type="EMBL" id="GFP37673.1"/>
    </source>
</evidence>
<dbReference type="Gene3D" id="1.20.1250.20">
    <property type="entry name" value="MFS general substrate transporter like domains"/>
    <property type="match status" value="1"/>
</dbReference>
<dbReference type="GO" id="GO:0015293">
    <property type="term" value="F:symporter activity"/>
    <property type="evidence" value="ECO:0007669"/>
    <property type="project" value="InterPro"/>
</dbReference>
<dbReference type="InterPro" id="IPR036259">
    <property type="entry name" value="MFS_trans_sf"/>
</dbReference>
<accession>A0A6V8PFI7</accession>
<dbReference type="Proteomes" id="UP000561271">
    <property type="component" value="Unassembled WGS sequence"/>
</dbReference>
<name>A0A6V8PFI7_9ACTN</name>
<feature type="transmembrane region" description="Helical" evidence="1">
    <location>
        <begin position="120"/>
        <end position="140"/>
    </location>
</feature>